<organism evidence="1">
    <name type="scientific">viral metagenome</name>
    <dbReference type="NCBI Taxonomy" id="1070528"/>
    <lineage>
        <taxon>unclassified sequences</taxon>
        <taxon>metagenomes</taxon>
        <taxon>organismal metagenomes</taxon>
    </lineage>
</organism>
<reference evidence="1" key="1">
    <citation type="journal article" date="2020" name="Nature">
        <title>Giant virus diversity and host interactions through global metagenomics.</title>
        <authorList>
            <person name="Schulz F."/>
            <person name="Roux S."/>
            <person name="Paez-Espino D."/>
            <person name="Jungbluth S."/>
            <person name="Walsh D.A."/>
            <person name="Denef V.J."/>
            <person name="McMahon K.D."/>
            <person name="Konstantinidis K.T."/>
            <person name="Eloe-Fadrosh E.A."/>
            <person name="Kyrpides N.C."/>
            <person name="Woyke T."/>
        </authorList>
    </citation>
    <scope>NUCLEOTIDE SEQUENCE</scope>
    <source>
        <strain evidence="1">GVMAG-M-3300024261-37</strain>
    </source>
</reference>
<dbReference type="EMBL" id="MN740233">
    <property type="protein sequence ID" value="QHT94990.1"/>
    <property type="molecule type" value="Genomic_DNA"/>
</dbReference>
<evidence type="ECO:0000313" key="1">
    <source>
        <dbReference type="EMBL" id="QHT94990.1"/>
    </source>
</evidence>
<sequence>MNNSLNIFNTTNYNKNIDEKNIPTFLKVYFELVKDYLIFLLNNIDVTETDTRFIFISTRGLDTFKHIFNILFLYTKNYNLIIHHLKKAYLYYVEFIGQIGHDNHAYLKLNSRDASLFVYKKTIYEINNNYKKEFALTEKEKKIHLKLSKLIEGMNIIITIILKNIKINNKKIRFDDIQSEYDKFEKIYLKVISNFGKIDVIIIIELLNKLEIEENISTKKMLELINNLINKLLNKSFIQQKVIDKLHSYKNNEKIEKLSTIKYINWLFK</sequence>
<protein>
    <submittedName>
        <fullName evidence="1">Uncharacterized protein</fullName>
    </submittedName>
</protein>
<name>A0A6C0IQZ6_9ZZZZ</name>
<proteinExistence type="predicted"/>
<accession>A0A6C0IQZ6</accession>
<dbReference type="AlphaFoldDB" id="A0A6C0IQZ6"/>